<evidence type="ECO:0000256" key="5">
    <source>
        <dbReference type="ARBA" id="ARBA00022723"/>
    </source>
</evidence>
<dbReference type="GO" id="GO:0000932">
    <property type="term" value="C:P-body"/>
    <property type="evidence" value="ECO:0007669"/>
    <property type="project" value="TreeGrafter"/>
</dbReference>
<proteinExistence type="inferred from homology"/>
<dbReference type="GO" id="GO:0000184">
    <property type="term" value="P:nuclear-transcribed mRNA catabolic process, nonsense-mediated decay"/>
    <property type="evidence" value="ECO:0007669"/>
    <property type="project" value="InterPro"/>
</dbReference>
<dbReference type="PANTHER" id="PTHR23114:SF17">
    <property type="entry name" value="M7GPPPN-MRNA HYDROLASE"/>
    <property type="match status" value="1"/>
</dbReference>
<comment type="similarity">
    <text evidence="3">Belongs to the Nudix hydrolase family. DCP2 subfamily.</text>
</comment>
<evidence type="ECO:0000256" key="8">
    <source>
        <dbReference type="ARBA" id="ARBA00023211"/>
    </source>
</evidence>
<keyword evidence="6 11" id="KW-0378">Hydrolase</keyword>
<dbReference type="CDD" id="cd03672">
    <property type="entry name" value="NUDIX_Dcp2p_Nudt20"/>
    <property type="match status" value="1"/>
</dbReference>
<evidence type="ECO:0000256" key="9">
    <source>
        <dbReference type="SAM" id="MobiDB-lite"/>
    </source>
</evidence>
<dbReference type="GO" id="GO:0000290">
    <property type="term" value="P:deadenylation-dependent decapping of nuclear-transcribed mRNA"/>
    <property type="evidence" value="ECO:0007669"/>
    <property type="project" value="InterPro"/>
</dbReference>
<feature type="region of interest" description="Disordered" evidence="9">
    <location>
        <begin position="345"/>
        <end position="365"/>
    </location>
</feature>
<dbReference type="GO" id="GO:0030145">
    <property type="term" value="F:manganese ion binding"/>
    <property type="evidence" value="ECO:0007669"/>
    <property type="project" value="InterPro"/>
</dbReference>
<dbReference type="InterPro" id="IPR015797">
    <property type="entry name" value="NUDIX_hydrolase-like_dom_sf"/>
</dbReference>
<dbReference type="PANTHER" id="PTHR23114">
    <property type="entry name" value="M7GPPPN-MRNA HYDROLASE"/>
    <property type="match status" value="1"/>
</dbReference>
<sequence length="459" mass="50585">MGKHWFYLDFLCPLNPELPELNLRRFSEEILHVSSLVVPLIRLYMKKGPKSLELAFSQFMQYKTRVPVCGAILLNEDWTKCVLVKGWAKGASWTFPKGKINQDEPERDCALRELREETGFDATHLLPADSKDYLELTMREQKVRLYIVPGVSESTPMVTQTRREISRIEWLSLSDLPTGKKAQKPSPDLGGKFYLITPFVTRLRQWIQANKRTHPHKPPQTHAPQPVPETKAASAPGESISLETLFGAPTQSQVPGLIALPPSAQKQMAASRPQTPSSEQKKSAKASKAQSKTPKDVAKPPSDKDSSKLLLNLLHGSKPVPAPQAETDQSRVDGSTALRNLLGLESNPVSHTLQPSMPQARTTPQEHQAQLYSILGRPKQAPAQGHPHTGWPGVGLHQAQGQWSTMQSSTAHDQNVPVAENAPAPPSKDEHRNRLLSLLGGALPGAPPSRPPEAHGHRP</sequence>
<dbReference type="PROSITE" id="PS00893">
    <property type="entry name" value="NUDIX_BOX"/>
    <property type="match status" value="1"/>
</dbReference>
<feature type="compositionally biased region" description="Polar residues" evidence="9">
    <location>
        <begin position="399"/>
        <end position="413"/>
    </location>
</feature>
<feature type="region of interest" description="Disordered" evidence="9">
    <location>
        <begin position="264"/>
        <end position="307"/>
    </location>
</feature>
<dbReference type="InterPro" id="IPR020084">
    <property type="entry name" value="NUDIX_hydrolase_CS"/>
</dbReference>
<dbReference type="SUPFAM" id="SSF55811">
    <property type="entry name" value="Nudix"/>
    <property type="match status" value="1"/>
</dbReference>
<accession>A0AAF0DYN8</accession>
<gene>
    <name evidence="11" type="primary">DCP2</name>
    <name evidence="11" type="ORF">MOBT1_000759</name>
</gene>
<dbReference type="EC" id="3.6.1.62" evidence="11"/>
<dbReference type="Proteomes" id="UP001214603">
    <property type="component" value="Chromosome 1"/>
</dbReference>
<evidence type="ECO:0000313" key="11">
    <source>
        <dbReference type="EMBL" id="WFD02081.1"/>
    </source>
</evidence>
<feature type="compositionally biased region" description="Polar residues" evidence="9">
    <location>
        <begin position="264"/>
        <end position="276"/>
    </location>
</feature>
<dbReference type="GO" id="GO:0140933">
    <property type="term" value="F:5'-(N(7)-methylguanosine 5'-triphospho)-[mRNA] hydrolase activity"/>
    <property type="evidence" value="ECO:0007669"/>
    <property type="project" value="UniProtKB-EC"/>
</dbReference>
<feature type="region of interest" description="Disordered" evidence="9">
    <location>
        <begin position="212"/>
        <end position="236"/>
    </location>
</feature>
<dbReference type="PROSITE" id="PS51462">
    <property type="entry name" value="NUDIX"/>
    <property type="match status" value="1"/>
</dbReference>
<keyword evidence="5" id="KW-0479">Metal-binding</keyword>
<evidence type="ECO:0000256" key="2">
    <source>
        <dbReference type="ARBA" id="ARBA00004496"/>
    </source>
</evidence>
<evidence type="ECO:0000256" key="4">
    <source>
        <dbReference type="ARBA" id="ARBA00022490"/>
    </source>
</evidence>
<dbReference type="InterPro" id="IPR036189">
    <property type="entry name" value="DCP2_BoxA_sf"/>
</dbReference>
<dbReference type="InterPro" id="IPR000086">
    <property type="entry name" value="NUDIX_hydrolase_dom"/>
</dbReference>
<evidence type="ECO:0000259" key="10">
    <source>
        <dbReference type="PROSITE" id="PS51462"/>
    </source>
</evidence>
<dbReference type="SUPFAM" id="SSF140586">
    <property type="entry name" value="Dcp2 domain-like"/>
    <property type="match status" value="1"/>
</dbReference>
<dbReference type="Gene3D" id="3.90.79.10">
    <property type="entry name" value="Nucleoside Triphosphate Pyrophosphohydrolase"/>
    <property type="match status" value="1"/>
</dbReference>
<evidence type="ECO:0000256" key="6">
    <source>
        <dbReference type="ARBA" id="ARBA00022801"/>
    </source>
</evidence>
<feature type="compositionally biased region" description="Polar residues" evidence="9">
    <location>
        <begin position="347"/>
        <end position="365"/>
    </location>
</feature>
<dbReference type="EMBL" id="CP119934">
    <property type="protein sequence ID" value="WFD02081.1"/>
    <property type="molecule type" value="Genomic_DNA"/>
</dbReference>
<evidence type="ECO:0000313" key="12">
    <source>
        <dbReference type="Proteomes" id="UP001214603"/>
    </source>
</evidence>
<feature type="domain" description="Nudix hydrolase" evidence="10">
    <location>
        <begin position="64"/>
        <end position="195"/>
    </location>
</feature>
<dbReference type="InterPro" id="IPR007722">
    <property type="entry name" value="DCP2_BoxA"/>
</dbReference>
<evidence type="ECO:0000256" key="3">
    <source>
        <dbReference type="ARBA" id="ARBA00005279"/>
    </source>
</evidence>
<keyword evidence="12" id="KW-1185">Reference proteome</keyword>
<reference evidence="11" key="1">
    <citation type="submission" date="2023-03" db="EMBL/GenBank/DDBJ databases">
        <title>Mating type loci evolution in Malassezia.</title>
        <authorList>
            <person name="Coelho M.A."/>
        </authorList>
    </citation>
    <scope>NUCLEOTIDE SEQUENCE</scope>
    <source>
        <strain evidence="11">CBS 7876</strain>
    </source>
</reference>
<dbReference type="InterPro" id="IPR044099">
    <property type="entry name" value="Dcp2_NUDIX"/>
</dbReference>
<comment type="subcellular location">
    <subcellularLocation>
        <location evidence="2">Cytoplasm</location>
    </subcellularLocation>
</comment>
<feature type="compositionally biased region" description="Basic and acidic residues" evidence="9">
    <location>
        <begin position="293"/>
        <end position="307"/>
    </location>
</feature>
<dbReference type="Pfam" id="PF05026">
    <property type="entry name" value="DCP2"/>
    <property type="match status" value="1"/>
</dbReference>
<evidence type="ECO:0000256" key="7">
    <source>
        <dbReference type="ARBA" id="ARBA00022884"/>
    </source>
</evidence>
<dbReference type="Pfam" id="PF00293">
    <property type="entry name" value="NUDIX"/>
    <property type="match status" value="1"/>
</dbReference>
<keyword evidence="8" id="KW-0464">Manganese</keyword>
<name>A0AAF0DYN8_9BASI</name>
<evidence type="ECO:0000256" key="1">
    <source>
        <dbReference type="ARBA" id="ARBA00001936"/>
    </source>
</evidence>
<protein>
    <submittedName>
        <fullName evidence="11">5'-(N(7)-methylguanosine 5'-triphospho)-[mRNA] hydrolase</fullName>
        <ecNumber evidence="11">3.6.1.62</ecNumber>
    </submittedName>
</protein>
<dbReference type="FunFam" id="3.90.79.10:FF:000003">
    <property type="entry name" value="M7GpppN-mRNA hydrolase isoform 2"/>
    <property type="match status" value="1"/>
</dbReference>
<organism evidence="11 12">
    <name type="scientific">Malassezia obtusa</name>
    <dbReference type="NCBI Taxonomy" id="76774"/>
    <lineage>
        <taxon>Eukaryota</taxon>
        <taxon>Fungi</taxon>
        <taxon>Dikarya</taxon>
        <taxon>Basidiomycota</taxon>
        <taxon>Ustilaginomycotina</taxon>
        <taxon>Malasseziomycetes</taxon>
        <taxon>Malasseziales</taxon>
        <taxon>Malasseziaceae</taxon>
        <taxon>Malassezia</taxon>
    </lineage>
</organism>
<dbReference type="GO" id="GO:0003723">
    <property type="term" value="F:RNA binding"/>
    <property type="evidence" value="ECO:0007669"/>
    <property type="project" value="UniProtKB-KW"/>
</dbReference>
<feature type="region of interest" description="Disordered" evidence="9">
    <location>
        <begin position="379"/>
        <end position="459"/>
    </location>
</feature>
<comment type="cofactor">
    <cofactor evidence="1">
        <name>Mn(2+)</name>
        <dbReference type="ChEBI" id="CHEBI:29035"/>
    </cofactor>
</comment>
<dbReference type="Gene3D" id="1.10.10.1050">
    <property type="entry name" value="Dcp2, box A domain"/>
    <property type="match status" value="1"/>
</dbReference>
<dbReference type="AlphaFoldDB" id="A0AAF0DYN8"/>
<keyword evidence="7" id="KW-0694">RNA-binding</keyword>
<keyword evidence="4" id="KW-0963">Cytoplasm</keyword>